<evidence type="ECO:0000259" key="2">
    <source>
        <dbReference type="Pfam" id="PF23666"/>
    </source>
</evidence>
<organism evidence="3 4">
    <name type="scientific">Pseudomonas laurylsulfativorans</name>
    <dbReference type="NCBI Taxonomy" id="1943631"/>
    <lineage>
        <taxon>Bacteria</taxon>
        <taxon>Pseudomonadati</taxon>
        <taxon>Pseudomonadota</taxon>
        <taxon>Gammaproteobacteria</taxon>
        <taxon>Pseudomonadales</taxon>
        <taxon>Pseudomonadaceae</taxon>
        <taxon>Pseudomonas</taxon>
    </lineage>
</organism>
<dbReference type="EMBL" id="MUJK01000001">
    <property type="protein sequence ID" value="POF43435.1"/>
    <property type="molecule type" value="Genomic_DNA"/>
</dbReference>
<dbReference type="Gene3D" id="2.60.40.10">
    <property type="entry name" value="Immunoglobulins"/>
    <property type="match status" value="1"/>
</dbReference>
<feature type="domain" description="Tip attachment protein J" evidence="1">
    <location>
        <begin position="270"/>
        <end position="453"/>
    </location>
</feature>
<evidence type="ECO:0000313" key="3">
    <source>
        <dbReference type="EMBL" id="POF43435.1"/>
    </source>
</evidence>
<name>A0A2S3VU11_9PSED</name>
<sequence>MNTGSSMLTAISAWNTQTCARNGWPASWCVITHSTYMESAMGGSSSTISTSATRINALQVQSSASGKPIAWIAGRNRISPNLIYYTDFEAVAKTTKKKSGGKGGGGATQKDTTYTYYAALILAIGRGTLGAVHRIFRDKEVFTETVINGVTQSALAQAGFSFARGDRDQPVWGFLQTKHPAEAIAYADTAYVYAGRYLLNDSAGVQNHTFEVDGPYQVPGLPDANPGEFLPGLLLDPLDGIGFNPWWVADLSNYRNYCLAENLLLSPVLDEQSPASEAIARWLQLTNSELVWSAGQLKVIPYGDQVVTGNGVTWYPDVTPVADLTDDDFLAEEGEPPVSLKIKSQADSYNEVSLEILDRAHEYNTDVVRGTDQAAIEQFGSRPMETIKAYEICDVAIGAHAAQLLVQRKLYVRNEYQFSLGWQHVLLEPMDLVTITEPGLNLQQRLVRLISVEEDEEGKLAVVAEDALLGVGSAPNYPVQSKSGFQSNQNAAPGPVLAPIMFNPPESLLLAGELQVWGAVAGASPNWGGCEIWISADGDSYRMVETIYGRARMGQLSAALADGNDPDTVNTLSVQLAAPDELAAATTAEADSGATLCWVDGELLSYRDATLTGVGAYQLGYLRRGRLSSAVASHPSGAPFVRLDDAVWKYSYARDQIGRTVWVKFRSFNVYGRALEDLADVTAYSVTLSPARVVPAPAQNLALVGSFETPYFTVSWTAGARAEDRLVRIHNAGSNALLRQVTTTSTAFTYQRDDALVDGALIRSYRVEIIERNAAGGAPSASLLVSNSAPAAVNGTAATVSGTTADVSCDASDAADAAGYLFVYSTVADFDPAIAGTVGYQGMSRMAQITGLTAGTTYYLCAAAYDTWSSTRSQLNFAPAITFNT</sequence>
<evidence type="ECO:0000313" key="4">
    <source>
        <dbReference type="Proteomes" id="UP000237440"/>
    </source>
</evidence>
<dbReference type="InterPro" id="IPR056490">
    <property type="entry name" value="Rcc01698_C"/>
</dbReference>
<dbReference type="AlphaFoldDB" id="A0A2S3VU11"/>
<dbReference type="Pfam" id="PF13550">
    <property type="entry name" value="Phage-tail_3"/>
    <property type="match status" value="1"/>
</dbReference>
<dbReference type="Pfam" id="PF23666">
    <property type="entry name" value="Rcc01698_C"/>
    <property type="match status" value="1"/>
</dbReference>
<feature type="domain" description="Rcc01698-like C-terminal" evidence="2">
    <location>
        <begin position="551"/>
        <end position="641"/>
    </location>
</feature>
<dbReference type="OrthoDB" id="6021410at2"/>
<dbReference type="InterPro" id="IPR032876">
    <property type="entry name" value="J_dom"/>
</dbReference>
<protein>
    <submittedName>
        <fullName evidence="3">Uncharacterized protein</fullName>
    </submittedName>
</protein>
<evidence type="ECO:0000259" key="1">
    <source>
        <dbReference type="Pfam" id="PF13550"/>
    </source>
</evidence>
<accession>A0A2S3VU11</accession>
<comment type="caution">
    <text evidence="3">The sequence shown here is derived from an EMBL/GenBank/DDBJ whole genome shotgun (WGS) entry which is preliminary data.</text>
</comment>
<reference evidence="4" key="1">
    <citation type="submission" date="2017-02" db="EMBL/GenBank/DDBJ databases">
        <authorList>
            <person name="Furmanczyk E.M."/>
        </authorList>
    </citation>
    <scope>NUCLEOTIDE SEQUENCE [LARGE SCALE GENOMIC DNA]</scope>
    <source>
        <strain evidence="4">AP3_22</strain>
    </source>
</reference>
<dbReference type="InterPro" id="IPR013783">
    <property type="entry name" value="Ig-like_fold"/>
</dbReference>
<proteinExistence type="predicted"/>
<gene>
    <name evidence="3" type="ORF">B0D71_01060</name>
</gene>
<keyword evidence="4" id="KW-1185">Reference proteome</keyword>
<dbReference type="Proteomes" id="UP000237440">
    <property type="component" value="Unassembled WGS sequence"/>
</dbReference>